<organism evidence="1 2">
    <name type="scientific">Glaesserella parasuis serovar 5 (strain SH0165)</name>
    <name type="common">Haemophilus parasuis</name>
    <dbReference type="NCBI Taxonomy" id="557723"/>
    <lineage>
        <taxon>Bacteria</taxon>
        <taxon>Pseudomonadati</taxon>
        <taxon>Pseudomonadota</taxon>
        <taxon>Gammaproteobacteria</taxon>
        <taxon>Pasteurellales</taxon>
        <taxon>Pasteurellaceae</taxon>
        <taxon>Glaesserella</taxon>
    </lineage>
</organism>
<reference evidence="1 2" key="1">
    <citation type="journal article" date="2009" name="J. Bacteriol.">
        <title>Complete genome sequence of Haemophilus parasuis SH0165.</title>
        <authorList>
            <person name="Yue M."/>
            <person name="Yang F."/>
            <person name="Yang J."/>
            <person name="Bei W."/>
            <person name="Cai X."/>
            <person name="Chen L."/>
            <person name="Dong J."/>
            <person name="Zhou R."/>
            <person name="Jin M."/>
            <person name="Jin Q."/>
            <person name="Chen H."/>
        </authorList>
    </citation>
    <scope>NUCLEOTIDE SEQUENCE [LARGE SCALE GENOMIC DNA]</scope>
    <source>
        <strain evidence="1 2">SH0165</strain>
    </source>
</reference>
<proteinExistence type="predicted"/>
<dbReference type="HOGENOM" id="CLU_1756260_0_0_6"/>
<name>B8F4L2_GLAP5</name>
<sequence>MSLSGCITKTKIEYLYPPQAFLVPCERSEFGGTTYGDAIEYLVKVMGERDLCAGQVDSIREWQARTKQGFKWLISVDVTIESGQMIALLFYVNQMIHNLRMVLGLLDKSPRKYASDVKQMQQNLKTKRYSRRGGAFHGVAGSWFSAVF</sequence>
<evidence type="ECO:0000313" key="2">
    <source>
        <dbReference type="Proteomes" id="UP000006743"/>
    </source>
</evidence>
<protein>
    <submittedName>
        <fullName evidence="1">Putative lytic protein Rz1, bacteriophage protein</fullName>
    </submittedName>
</protein>
<dbReference type="KEGG" id="hap:HAPS_0611"/>
<dbReference type="Pfam" id="PF23793">
    <property type="entry name" value="LysC"/>
    <property type="match status" value="1"/>
</dbReference>
<dbReference type="STRING" id="557723.HAPS_0611"/>
<accession>B8F4L2</accession>
<dbReference type="RefSeq" id="WP_012621831.1">
    <property type="nucleotide sequence ID" value="NC_011852.1"/>
</dbReference>
<keyword evidence="2" id="KW-1185">Reference proteome</keyword>
<gene>
    <name evidence="1" type="ordered locus">HAPS_0611</name>
</gene>
<dbReference type="EMBL" id="CP001321">
    <property type="protein sequence ID" value="ACL32264.1"/>
    <property type="molecule type" value="Genomic_DNA"/>
</dbReference>
<dbReference type="AlphaFoldDB" id="B8F4L2"/>
<evidence type="ECO:0000313" key="1">
    <source>
        <dbReference type="EMBL" id="ACL32264.1"/>
    </source>
</evidence>
<dbReference type="Proteomes" id="UP000006743">
    <property type="component" value="Chromosome"/>
</dbReference>
<dbReference type="InterPro" id="IPR058979">
    <property type="entry name" value="LysC-like"/>
</dbReference>